<feature type="transmembrane region" description="Helical" evidence="5">
    <location>
        <begin position="56"/>
        <end position="77"/>
    </location>
</feature>
<reference evidence="7" key="1">
    <citation type="submission" date="2025-08" db="UniProtKB">
        <authorList>
            <consortium name="Ensembl"/>
        </authorList>
    </citation>
    <scope>IDENTIFICATION</scope>
</reference>
<feature type="transmembrane region" description="Helical" evidence="5">
    <location>
        <begin position="278"/>
        <end position="295"/>
    </location>
</feature>
<dbReference type="PROSITE" id="PS50262">
    <property type="entry name" value="G_PROTEIN_RECEP_F1_2"/>
    <property type="match status" value="1"/>
</dbReference>
<dbReference type="GO" id="GO:0043235">
    <property type="term" value="C:receptor complex"/>
    <property type="evidence" value="ECO:0007669"/>
    <property type="project" value="TreeGrafter"/>
</dbReference>
<dbReference type="InterPro" id="IPR042353">
    <property type="entry name" value="GPR160"/>
</dbReference>
<evidence type="ECO:0000256" key="1">
    <source>
        <dbReference type="ARBA" id="ARBA00004370"/>
    </source>
</evidence>
<feature type="transmembrane region" description="Helical" evidence="5">
    <location>
        <begin position="245"/>
        <end position="266"/>
    </location>
</feature>
<feature type="transmembrane region" description="Helical" evidence="5">
    <location>
        <begin position="97"/>
        <end position="117"/>
    </location>
</feature>
<evidence type="ECO:0000313" key="8">
    <source>
        <dbReference type="Proteomes" id="UP000694545"/>
    </source>
</evidence>
<keyword evidence="4 5" id="KW-0472">Membrane</keyword>
<dbReference type="AlphaFoldDB" id="A0A8D2Q6X4"/>
<dbReference type="InterPro" id="IPR017452">
    <property type="entry name" value="GPCR_Rhodpsn_7TM"/>
</dbReference>
<dbReference type="PANTHER" id="PTHR15573">
    <property type="entry name" value="G-PROTEIN COUPLED RECEPTOR 160-RELATED"/>
    <property type="match status" value="1"/>
</dbReference>
<accession>A0A8D2Q6X4</accession>
<feature type="transmembrane region" description="Helical" evidence="5">
    <location>
        <begin position="185"/>
        <end position="204"/>
    </location>
</feature>
<keyword evidence="3 5" id="KW-1133">Transmembrane helix</keyword>
<dbReference type="GO" id="GO:0005886">
    <property type="term" value="C:plasma membrane"/>
    <property type="evidence" value="ECO:0007669"/>
    <property type="project" value="TreeGrafter"/>
</dbReference>
<feature type="transmembrane region" description="Helical" evidence="5">
    <location>
        <begin position="138"/>
        <end position="157"/>
    </location>
</feature>
<protein>
    <submittedName>
        <fullName evidence="7">G protein-coupled receptor 160</fullName>
    </submittedName>
</protein>
<evidence type="ECO:0000313" key="7">
    <source>
        <dbReference type="Ensembl" id="ENSVKKP00000024028.1"/>
    </source>
</evidence>
<comment type="subcellular location">
    <subcellularLocation>
        <location evidence="1">Membrane</location>
    </subcellularLocation>
</comment>
<dbReference type="Gene3D" id="1.20.1070.10">
    <property type="entry name" value="Rhodopsin 7-helix transmembrane proteins"/>
    <property type="match status" value="1"/>
</dbReference>
<keyword evidence="8" id="KW-1185">Reference proteome</keyword>
<evidence type="ECO:0000259" key="6">
    <source>
        <dbReference type="PROSITE" id="PS50262"/>
    </source>
</evidence>
<dbReference type="Ensembl" id="ENSVKKT00000024615.1">
    <property type="protein sequence ID" value="ENSVKKP00000024028.1"/>
    <property type="gene ID" value="ENSVKKG00000015857.1"/>
</dbReference>
<proteinExistence type="predicted"/>
<evidence type="ECO:0000256" key="3">
    <source>
        <dbReference type="ARBA" id="ARBA00022989"/>
    </source>
</evidence>
<evidence type="ECO:0000256" key="5">
    <source>
        <dbReference type="SAM" id="Phobius"/>
    </source>
</evidence>
<dbReference type="Proteomes" id="UP000694545">
    <property type="component" value="Unplaced"/>
</dbReference>
<reference evidence="7" key="2">
    <citation type="submission" date="2025-09" db="UniProtKB">
        <authorList>
            <consortium name="Ensembl"/>
        </authorList>
    </citation>
    <scope>IDENTIFICATION</scope>
</reference>
<sequence length="340" mass="39359">MSVIFCENCSFLYLQHDHTSQPSEASTALLLVMLGKVSLSLFLLQFRKQNFRESFLGYFCISLAFFDLVLLVTMSFISYFQNFMLLGVQFTEYHICLLTQIISFTYGILHYPVTFLAGLDYYFTITQTSRHFNLCQRLLYAGAVVFTWISVLCYILNFPGHTIGLDVNTYNPAYQCPFYISSQSYWLSLTILCILCLGLILCWSEIVDMVQSIKVISFEKETVFFFPYVAEYSPRDSAKHLLTRLLICFMGTWVPFVILQTLIVLLSAQIPAYIEMNVPWLYFVNSFLIGISCWARRQHIELLEEPWDVDPFVTWKFCFVPFNYQGANGAPKPSTKIVIC</sequence>
<evidence type="ECO:0000256" key="4">
    <source>
        <dbReference type="ARBA" id="ARBA00023136"/>
    </source>
</evidence>
<name>A0A8D2Q6X4_VARKO</name>
<feature type="domain" description="G-protein coupled receptors family 1 profile" evidence="6">
    <location>
        <begin position="35"/>
        <end position="293"/>
    </location>
</feature>
<keyword evidence="2 5" id="KW-0812">Transmembrane</keyword>
<organism evidence="7 8">
    <name type="scientific">Varanus komodoensis</name>
    <name type="common">Komodo dragon</name>
    <dbReference type="NCBI Taxonomy" id="61221"/>
    <lineage>
        <taxon>Eukaryota</taxon>
        <taxon>Metazoa</taxon>
        <taxon>Chordata</taxon>
        <taxon>Craniata</taxon>
        <taxon>Vertebrata</taxon>
        <taxon>Euteleostomi</taxon>
        <taxon>Lepidosauria</taxon>
        <taxon>Squamata</taxon>
        <taxon>Bifurcata</taxon>
        <taxon>Unidentata</taxon>
        <taxon>Episquamata</taxon>
        <taxon>Toxicofera</taxon>
        <taxon>Anguimorpha</taxon>
        <taxon>Paleoanguimorpha</taxon>
        <taxon>Varanoidea</taxon>
        <taxon>Varanidae</taxon>
        <taxon>Varanus</taxon>
    </lineage>
</organism>
<dbReference type="OMA" id="SYQCPFY"/>
<dbReference type="PANTHER" id="PTHR15573:SF0">
    <property type="entry name" value="G-PROTEIN COUPLED RECEPTOR 160-RELATED"/>
    <property type="match status" value="1"/>
</dbReference>
<evidence type="ECO:0000256" key="2">
    <source>
        <dbReference type="ARBA" id="ARBA00022692"/>
    </source>
</evidence>